<keyword evidence="1" id="KW-1133">Transmembrane helix</keyword>
<dbReference type="AlphaFoldDB" id="A0A927M931"/>
<keyword evidence="1" id="KW-0812">Transmembrane</keyword>
<feature type="transmembrane region" description="Helical" evidence="1">
    <location>
        <begin position="67"/>
        <end position="89"/>
    </location>
</feature>
<proteinExistence type="predicted"/>
<evidence type="ECO:0000256" key="1">
    <source>
        <dbReference type="SAM" id="Phobius"/>
    </source>
</evidence>
<keyword evidence="1" id="KW-0472">Membrane</keyword>
<sequence length="273" mass="29092">MSATHTAGASAARAANSKSLELLARAGFVGYGLVHLLFAWLALQIAFGRPADDGDQSGALRTLAAQPLGTFLVAAIGVGLLAMAIWQAFEAAIGHQEYRGRERLFERLTSAGRTLVYFYFAWTAYQVVQQANSSSADKQQALTEQLMGSSGGRLLVGLAGLGLAALGVGLIWYGVVKRFERHLRTGEMDHRVRTVARRLGVAGYAAKGVAYGIAGLLLLTAAINYDPDQSRGLDGALHTLREQSYGGILLTLVALGIGAFGVFCFVQARYRKV</sequence>
<organism evidence="3 4">
    <name type="scientific">Plantactinospora soyae</name>
    <dbReference type="NCBI Taxonomy" id="1544732"/>
    <lineage>
        <taxon>Bacteria</taxon>
        <taxon>Bacillati</taxon>
        <taxon>Actinomycetota</taxon>
        <taxon>Actinomycetes</taxon>
        <taxon>Micromonosporales</taxon>
        <taxon>Micromonosporaceae</taxon>
        <taxon>Plantactinospora</taxon>
    </lineage>
</organism>
<evidence type="ECO:0000313" key="4">
    <source>
        <dbReference type="Proteomes" id="UP000649753"/>
    </source>
</evidence>
<evidence type="ECO:0000313" key="3">
    <source>
        <dbReference type="EMBL" id="MBE1488841.1"/>
    </source>
</evidence>
<name>A0A927M931_9ACTN</name>
<feature type="transmembrane region" description="Helical" evidence="1">
    <location>
        <begin position="22"/>
        <end position="47"/>
    </location>
</feature>
<feature type="transmembrane region" description="Helical" evidence="1">
    <location>
        <begin position="245"/>
        <end position="266"/>
    </location>
</feature>
<gene>
    <name evidence="3" type="ORF">H4W31_004479</name>
</gene>
<protein>
    <recommendedName>
        <fullName evidence="2">DUF1206 domain-containing protein</fullName>
    </recommendedName>
</protein>
<dbReference type="Proteomes" id="UP000649753">
    <property type="component" value="Unassembled WGS sequence"/>
</dbReference>
<feature type="transmembrane region" description="Helical" evidence="1">
    <location>
        <begin position="201"/>
        <end position="225"/>
    </location>
</feature>
<dbReference type="EMBL" id="JADBEB010000001">
    <property type="protein sequence ID" value="MBE1488841.1"/>
    <property type="molecule type" value="Genomic_DNA"/>
</dbReference>
<evidence type="ECO:0000259" key="2">
    <source>
        <dbReference type="Pfam" id="PF06724"/>
    </source>
</evidence>
<reference evidence="3" key="1">
    <citation type="submission" date="2020-10" db="EMBL/GenBank/DDBJ databases">
        <title>Sequencing the genomes of 1000 actinobacteria strains.</title>
        <authorList>
            <person name="Klenk H.-P."/>
        </authorList>
    </citation>
    <scope>NUCLEOTIDE SEQUENCE</scope>
    <source>
        <strain evidence="3">DSM 46832</strain>
    </source>
</reference>
<feature type="transmembrane region" description="Helical" evidence="1">
    <location>
        <begin position="110"/>
        <end position="128"/>
    </location>
</feature>
<dbReference type="InterPro" id="IPR009597">
    <property type="entry name" value="DUF1206"/>
</dbReference>
<feature type="transmembrane region" description="Helical" evidence="1">
    <location>
        <begin position="154"/>
        <end position="175"/>
    </location>
</feature>
<dbReference type="Pfam" id="PF06724">
    <property type="entry name" value="DUF1206"/>
    <property type="match status" value="3"/>
</dbReference>
<feature type="domain" description="DUF1206" evidence="2">
    <location>
        <begin position="26"/>
        <end position="93"/>
    </location>
</feature>
<comment type="caution">
    <text evidence="3">The sequence shown here is derived from an EMBL/GenBank/DDBJ whole genome shotgun (WGS) entry which is preliminary data.</text>
</comment>
<dbReference type="RefSeq" id="WP_192768416.1">
    <property type="nucleotide sequence ID" value="NZ_JADBEB010000001.1"/>
</dbReference>
<feature type="domain" description="DUF1206" evidence="2">
    <location>
        <begin position="111"/>
        <end position="176"/>
    </location>
</feature>
<keyword evidence="4" id="KW-1185">Reference proteome</keyword>
<accession>A0A927M931</accession>
<feature type="domain" description="DUF1206" evidence="2">
    <location>
        <begin position="202"/>
        <end position="271"/>
    </location>
</feature>